<evidence type="ECO:0000256" key="1">
    <source>
        <dbReference type="SAM" id="MobiDB-lite"/>
    </source>
</evidence>
<feature type="compositionally biased region" description="Polar residues" evidence="1">
    <location>
        <begin position="1"/>
        <end position="45"/>
    </location>
</feature>
<comment type="caution">
    <text evidence="2">The sequence shown here is derived from an EMBL/GenBank/DDBJ whole genome shotgun (WGS) entry which is preliminary data.</text>
</comment>
<dbReference type="AlphaFoldDB" id="A0A815X707"/>
<feature type="non-terminal residue" evidence="2">
    <location>
        <position position="1"/>
    </location>
</feature>
<gene>
    <name evidence="2" type="ORF">ZHD862_LOCUS39406</name>
</gene>
<feature type="compositionally biased region" description="Basic and acidic residues" evidence="1">
    <location>
        <begin position="46"/>
        <end position="56"/>
    </location>
</feature>
<proteinExistence type="predicted"/>
<reference evidence="2" key="1">
    <citation type="submission" date="2021-02" db="EMBL/GenBank/DDBJ databases">
        <authorList>
            <person name="Nowell W R."/>
        </authorList>
    </citation>
    <scope>NUCLEOTIDE SEQUENCE</scope>
</reference>
<feature type="region of interest" description="Disordered" evidence="1">
    <location>
        <begin position="1"/>
        <end position="82"/>
    </location>
</feature>
<sequence length="82" mass="8763">PPSANPKTNELSSQGDTINTTNSRSPSASRKNVESSNSRPPSANPKTDDLTSHEYTIKATPTTSVNPSSANQMNHLSIIQQQ</sequence>
<feature type="non-terminal residue" evidence="2">
    <location>
        <position position="82"/>
    </location>
</feature>
<dbReference type="EMBL" id="CAJNOT010018310">
    <property type="protein sequence ID" value="CAF1553663.1"/>
    <property type="molecule type" value="Genomic_DNA"/>
</dbReference>
<feature type="compositionally biased region" description="Polar residues" evidence="1">
    <location>
        <begin position="59"/>
        <end position="82"/>
    </location>
</feature>
<accession>A0A815X707</accession>
<name>A0A815X707_9BILA</name>
<evidence type="ECO:0000313" key="2">
    <source>
        <dbReference type="EMBL" id="CAF1553663.1"/>
    </source>
</evidence>
<organism evidence="2 3">
    <name type="scientific">Rotaria sordida</name>
    <dbReference type="NCBI Taxonomy" id="392033"/>
    <lineage>
        <taxon>Eukaryota</taxon>
        <taxon>Metazoa</taxon>
        <taxon>Spiralia</taxon>
        <taxon>Gnathifera</taxon>
        <taxon>Rotifera</taxon>
        <taxon>Eurotatoria</taxon>
        <taxon>Bdelloidea</taxon>
        <taxon>Philodinida</taxon>
        <taxon>Philodinidae</taxon>
        <taxon>Rotaria</taxon>
    </lineage>
</organism>
<evidence type="ECO:0000313" key="3">
    <source>
        <dbReference type="Proteomes" id="UP000663864"/>
    </source>
</evidence>
<dbReference type="Proteomes" id="UP000663864">
    <property type="component" value="Unassembled WGS sequence"/>
</dbReference>
<protein>
    <submittedName>
        <fullName evidence="2">Uncharacterized protein</fullName>
    </submittedName>
</protein>